<evidence type="ECO:0000313" key="3">
    <source>
        <dbReference type="EMBL" id="OPH47111.1"/>
    </source>
</evidence>
<comment type="caution">
    <text evidence="3">The sequence shown here is derived from an EMBL/GenBank/DDBJ whole genome shotgun (WGS) entry which is preliminary data.</text>
</comment>
<feature type="transmembrane region" description="Helical" evidence="1">
    <location>
        <begin position="6"/>
        <end position="29"/>
    </location>
</feature>
<dbReference type="Gene3D" id="3.40.50.1110">
    <property type="entry name" value="SGNH hydrolase"/>
    <property type="match status" value="1"/>
</dbReference>
<dbReference type="OrthoDB" id="252349at2"/>
<dbReference type="InterPro" id="IPR051532">
    <property type="entry name" value="Ester_Hydrolysis_Enzymes"/>
</dbReference>
<evidence type="ECO:0000313" key="4">
    <source>
        <dbReference type="Proteomes" id="UP000190626"/>
    </source>
</evidence>
<keyword evidence="4" id="KW-1185">Reference proteome</keyword>
<dbReference type="PANTHER" id="PTHR30383:SF27">
    <property type="entry name" value="SPORE GERMINATION LIPASE LIPC"/>
    <property type="match status" value="1"/>
</dbReference>
<dbReference type="Pfam" id="PF13472">
    <property type="entry name" value="Lipase_GDSL_2"/>
    <property type="match status" value="1"/>
</dbReference>
<dbReference type="RefSeq" id="WP_079420820.1">
    <property type="nucleotide sequence ID" value="NZ_MBTG01000066.1"/>
</dbReference>
<dbReference type="STRING" id="1469647.BC351_11400"/>
<dbReference type="EMBL" id="MBTG01000066">
    <property type="protein sequence ID" value="OPH47111.1"/>
    <property type="molecule type" value="Genomic_DNA"/>
</dbReference>
<dbReference type="GO" id="GO:0004622">
    <property type="term" value="F:phosphatidylcholine lysophospholipase activity"/>
    <property type="evidence" value="ECO:0007669"/>
    <property type="project" value="TreeGrafter"/>
</dbReference>
<gene>
    <name evidence="3" type="ORF">BC351_11400</name>
</gene>
<accession>A0A1V4H7F6</accession>
<evidence type="ECO:0000259" key="2">
    <source>
        <dbReference type="Pfam" id="PF13472"/>
    </source>
</evidence>
<dbReference type="AlphaFoldDB" id="A0A1V4H7F6"/>
<reference evidence="4" key="1">
    <citation type="submission" date="2016-07" db="EMBL/GenBank/DDBJ databases">
        <authorList>
            <person name="Florea S."/>
            <person name="Webb J.S."/>
            <person name="Jaromczyk J."/>
            <person name="Schardl C.L."/>
        </authorList>
    </citation>
    <scope>NUCLEOTIDE SEQUENCE [LARGE SCALE GENOMIC DNA]</scope>
    <source>
        <strain evidence="4">CY1</strain>
    </source>
</reference>
<dbReference type="InterPro" id="IPR013830">
    <property type="entry name" value="SGNH_hydro"/>
</dbReference>
<evidence type="ECO:0000256" key="1">
    <source>
        <dbReference type="SAM" id="Phobius"/>
    </source>
</evidence>
<keyword evidence="1" id="KW-0812">Transmembrane</keyword>
<sequence>MKSTRFIWGAIGLTATISTIVFAVGFAYAANQIWFPKASGDLQLVNEAPKKESMIESRSKLQIVALGDSLTAGTGDNTGKGYVGRVREKLEKETGKPVFLLNNLAIPGYKSDQLLADLALKKTQDALAQADIILLTIGGNDIFAGGEGLFTGENQTEFNPEAAAKRVAPALLQMDKILQAIHQANPKATLLYVGLYHPFLDLDPKREGSLIVQRWNDGVFGMMNRYPEMVIVPTYDLFEQNLIKYLSSADHFHPNSDGYERIADRIVQILK</sequence>
<dbReference type="SUPFAM" id="SSF52266">
    <property type="entry name" value="SGNH hydrolase"/>
    <property type="match status" value="1"/>
</dbReference>
<dbReference type="InterPro" id="IPR036514">
    <property type="entry name" value="SGNH_hydro_sf"/>
</dbReference>
<feature type="domain" description="SGNH hydrolase-type esterase" evidence="2">
    <location>
        <begin position="65"/>
        <end position="261"/>
    </location>
</feature>
<proteinExistence type="predicted"/>
<protein>
    <submittedName>
        <fullName evidence="3">Lipase</fullName>
    </submittedName>
</protein>
<keyword evidence="1" id="KW-1133">Transmembrane helix</keyword>
<keyword evidence="1" id="KW-0472">Membrane</keyword>
<dbReference type="Proteomes" id="UP000190626">
    <property type="component" value="Unassembled WGS sequence"/>
</dbReference>
<organism evidence="3 4">
    <name type="scientific">Paenibacillus ferrarius</name>
    <dbReference type="NCBI Taxonomy" id="1469647"/>
    <lineage>
        <taxon>Bacteria</taxon>
        <taxon>Bacillati</taxon>
        <taxon>Bacillota</taxon>
        <taxon>Bacilli</taxon>
        <taxon>Bacillales</taxon>
        <taxon>Paenibacillaceae</taxon>
        <taxon>Paenibacillus</taxon>
    </lineage>
</organism>
<dbReference type="PANTHER" id="PTHR30383">
    <property type="entry name" value="THIOESTERASE 1/PROTEASE 1/LYSOPHOSPHOLIPASE L1"/>
    <property type="match status" value="1"/>
</dbReference>
<name>A0A1V4H7F6_9BACL</name>